<evidence type="ECO:0000313" key="3">
    <source>
        <dbReference type="Proteomes" id="UP000008021"/>
    </source>
</evidence>
<keyword evidence="3" id="KW-1185">Reference proteome</keyword>
<name>A0A0E0FD66_9ORYZ</name>
<protein>
    <submittedName>
        <fullName evidence="2">Uncharacterized protein</fullName>
    </submittedName>
</protein>
<evidence type="ECO:0000313" key="2">
    <source>
        <dbReference type="EnsemblPlants" id="OMERI12G11170.1"/>
    </source>
</evidence>
<organism evidence="2">
    <name type="scientific">Oryza meridionalis</name>
    <dbReference type="NCBI Taxonomy" id="40149"/>
    <lineage>
        <taxon>Eukaryota</taxon>
        <taxon>Viridiplantae</taxon>
        <taxon>Streptophyta</taxon>
        <taxon>Embryophyta</taxon>
        <taxon>Tracheophyta</taxon>
        <taxon>Spermatophyta</taxon>
        <taxon>Magnoliopsida</taxon>
        <taxon>Liliopsida</taxon>
        <taxon>Poales</taxon>
        <taxon>Poaceae</taxon>
        <taxon>BOP clade</taxon>
        <taxon>Oryzoideae</taxon>
        <taxon>Oryzeae</taxon>
        <taxon>Oryzinae</taxon>
        <taxon>Oryza</taxon>
    </lineage>
</organism>
<dbReference type="Gramene" id="OMERI12G11170.1">
    <property type="protein sequence ID" value="OMERI12G11170.1"/>
    <property type="gene ID" value="OMERI12G11170"/>
</dbReference>
<reference evidence="2" key="1">
    <citation type="submission" date="2015-04" db="UniProtKB">
        <authorList>
            <consortium name="EnsemblPlants"/>
        </authorList>
    </citation>
    <scope>IDENTIFICATION</scope>
</reference>
<feature type="region of interest" description="Disordered" evidence="1">
    <location>
        <begin position="28"/>
        <end position="84"/>
    </location>
</feature>
<accession>A0A0E0FD66</accession>
<dbReference type="Proteomes" id="UP000008021">
    <property type="component" value="Chromosome 12"/>
</dbReference>
<dbReference type="AlphaFoldDB" id="A0A0E0FD66"/>
<dbReference type="HOGENOM" id="CLU_2531258_0_0_1"/>
<sequence>MAATRTAGTIDGGSSGGAIWWRMAWAAGRIDGDGGGDGGTAGRISWSRTARASGREGGRRECGENQADARKPEGRRDADAARTG</sequence>
<feature type="compositionally biased region" description="Basic and acidic residues" evidence="1">
    <location>
        <begin position="53"/>
        <end position="84"/>
    </location>
</feature>
<reference evidence="2" key="2">
    <citation type="submission" date="2018-05" db="EMBL/GenBank/DDBJ databases">
        <title>OmerRS3 (Oryza meridionalis Reference Sequence Version 3).</title>
        <authorList>
            <person name="Zhang J."/>
            <person name="Kudrna D."/>
            <person name="Lee S."/>
            <person name="Talag J."/>
            <person name="Welchert J."/>
            <person name="Wing R.A."/>
        </authorList>
    </citation>
    <scope>NUCLEOTIDE SEQUENCE [LARGE SCALE GENOMIC DNA]</scope>
    <source>
        <strain evidence="2">cv. OR44</strain>
    </source>
</reference>
<dbReference type="EnsemblPlants" id="OMERI12G11170.1">
    <property type="protein sequence ID" value="OMERI12G11170.1"/>
    <property type="gene ID" value="OMERI12G11170"/>
</dbReference>
<evidence type="ECO:0000256" key="1">
    <source>
        <dbReference type="SAM" id="MobiDB-lite"/>
    </source>
</evidence>
<proteinExistence type="predicted"/>